<dbReference type="KEGG" id="aab:A4R43_03565"/>
<evidence type="ECO:0000313" key="3">
    <source>
        <dbReference type="Proteomes" id="UP000250434"/>
    </source>
</evidence>
<dbReference type="PANTHER" id="PTHR43792">
    <property type="entry name" value="GNAT FAMILY, PUTATIVE (AFU_ORTHOLOGUE AFUA_3G00765)-RELATED-RELATED"/>
    <property type="match status" value="1"/>
</dbReference>
<dbReference type="EMBL" id="CP015163">
    <property type="protein sequence ID" value="AXB41709.1"/>
    <property type="molecule type" value="Genomic_DNA"/>
</dbReference>
<dbReference type="SUPFAM" id="SSF55729">
    <property type="entry name" value="Acyl-CoA N-acyltransferases (Nat)"/>
    <property type="match status" value="1"/>
</dbReference>
<protein>
    <submittedName>
        <fullName evidence="2">Acetyltransferase</fullName>
    </submittedName>
</protein>
<dbReference type="OrthoDB" id="3533156at2"/>
<dbReference type="InterPro" id="IPR051531">
    <property type="entry name" value="N-acetyltransferase"/>
</dbReference>
<dbReference type="AlphaFoldDB" id="A0A344L0Y5"/>
<organism evidence="2 3">
    <name type="scientific">Amycolatopsis albispora</name>
    <dbReference type="NCBI Taxonomy" id="1804986"/>
    <lineage>
        <taxon>Bacteria</taxon>
        <taxon>Bacillati</taxon>
        <taxon>Actinomycetota</taxon>
        <taxon>Actinomycetes</taxon>
        <taxon>Pseudonocardiales</taxon>
        <taxon>Pseudonocardiaceae</taxon>
        <taxon>Amycolatopsis</taxon>
    </lineage>
</organism>
<dbReference type="Gene3D" id="3.40.630.30">
    <property type="match status" value="1"/>
</dbReference>
<dbReference type="InterPro" id="IPR016181">
    <property type="entry name" value="Acyl_CoA_acyltransferase"/>
</dbReference>
<reference evidence="2 3" key="1">
    <citation type="submission" date="2016-04" db="EMBL/GenBank/DDBJ databases">
        <title>Complete genome sequence and analysis of deep-sea sediment isolate, Amycolatopsis sp. WP1.</title>
        <authorList>
            <person name="Wang H."/>
            <person name="Chen S."/>
            <person name="Wu Q."/>
        </authorList>
    </citation>
    <scope>NUCLEOTIDE SEQUENCE [LARGE SCALE GENOMIC DNA]</scope>
    <source>
        <strain evidence="2 3">WP1</strain>
    </source>
</reference>
<dbReference type="RefSeq" id="WP_113690980.1">
    <property type="nucleotide sequence ID" value="NZ_CP015163.1"/>
</dbReference>
<keyword evidence="3" id="KW-1185">Reference proteome</keyword>
<keyword evidence="2" id="KW-0808">Transferase</keyword>
<feature type="domain" description="N-acetyltransferase" evidence="1">
    <location>
        <begin position="5"/>
        <end position="170"/>
    </location>
</feature>
<evidence type="ECO:0000259" key="1">
    <source>
        <dbReference type="PROSITE" id="PS51186"/>
    </source>
</evidence>
<dbReference type="Proteomes" id="UP000250434">
    <property type="component" value="Chromosome"/>
</dbReference>
<sequence length="174" mass="18782">MTQRVVLRKARDADRDGLVEVFTDPEVRRSLGGPRPRADVERFLDQVGAAAVAGGYVIADRETDEFTGMLGLAPRDAGQPGHVTAEGGELELSYVLRRRAWGSGVAFEAAQALLRAAAAELTEQPVLVVTQTANERARKLAARLGFDEVDTFEAHDAEQTLAVASLHSFRRAIG</sequence>
<dbReference type="GO" id="GO:0016747">
    <property type="term" value="F:acyltransferase activity, transferring groups other than amino-acyl groups"/>
    <property type="evidence" value="ECO:0007669"/>
    <property type="project" value="InterPro"/>
</dbReference>
<gene>
    <name evidence="2" type="ORF">A4R43_03565</name>
</gene>
<dbReference type="Pfam" id="PF13302">
    <property type="entry name" value="Acetyltransf_3"/>
    <property type="match status" value="1"/>
</dbReference>
<accession>A0A344L0Y5</accession>
<proteinExistence type="predicted"/>
<dbReference type="PROSITE" id="PS51186">
    <property type="entry name" value="GNAT"/>
    <property type="match status" value="1"/>
</dbReference>
<name>A0A344L0Y5_9PSEU</name>
<evidence type="ECO:0000313" key="2">
    <source>
        <dbReference type="EMBL" id="AXB41709.1"/>
    </source>
</evidence>
<dbReference type="InterPro" id="IPR000182">
    <property type="entry name" value="GNAT_dom"/>
</dbReference>
<dbReference type="PANTHER" id="PTHR43792:SF1">
    <property type="entry name" value="N-ACETYLTRANSFERASE DOMAIN-CONTAINING PROTEIN"/>
    <property type="match status" value="1"/>
</dbReference>